<evidence type="ECO:0000313" key="1">
    <source>
        <dbReference type="EMBL" id="WOL00113.1"/>
    </source>
</evidence>
<evidence type="ECO:0000313" key="2">
    <source>
        <dbReference type="Proteomes" id="UP001327560"/>
    </source>
</evidence>
<keyword evidence="2" id="KW-1185">Reference proteome</keyword>
<reference evidence="1 2" key="1">
    <citation type="submission" date="2023-10" db="EMBL/GenBank/DDBJ databases">
        <title>Chromosome-scale genome assembly provides insights into flower coloration mechanisms of Canna indica.</title>
        <authorList>
            <person name="Li C."/>
        </authorList>
    </citation>
    <scope>NUCLEOTIDE SEQUENCE [LARGE SCALE GENOMIC DNA]</scope>
    <source>
        <tissue evidence="1">Flower</tissue>
    </source>
</reference>
<dbReference type="Proteomes" id="UP001327560">
    <property type="component" value="Chromosome 3"/>
</dbReference>
<protein>
    <recommendedName>
        <fullName evidence="3">Protein COFACTOR ASSEMBLY OF COMPLEX C SUBUNIT B CCB2, chloroplastic</fullName>
    </recommendedName>
</protein>
<dbReference type="PANTHER" id="PTHR36403:SF1">
    <property type="entry name" value="PROTEIN COFACTOR ASSEMBLY OF COMPLEX C SUBUNIT B CCB2, CHLOROPLASTIC"/>
    <property type="match status" value="1"/>
</dbReference>
<gene>
    <name evidence="1" type="ORF">Cni_G08826</name>
</gene>
<dbReference type="AlphaFoldDB" id="A0AAQ3K3K3"/>
<name>A0AAQ3K3K3_9LILI</name>
<accession>A0AAQ3K3K3</accession>
<dbReference type="PANTHER" id="PTHR36403">
    <property type="entry name" value="PROTEIN COFACTOR ASSEMBLY OF COMPLEX C SUBUNIT B CCB2, CHLOROPLASTIC"/>
    <property type="match status" value="1"/>
</dbReference>
<dbReference type="InterPro" id="IPR044970">
    <property type="entry name" value="CCB2"/>
</dbReference>
<dbReference type="InterPro" id="IPR021325">
    <property type="entry name" value="CCB2/CCB4"/>
</dbReference>
<dbReference type="Pfam" id="PF11152">
    <property type="entry name" value="CCB2_CCB4"/>
    <property type="match status" value="1"/>
</dbReference>
<organism evidence="1 2">
    <name type="scientific">Canna indica</name>
    <name type="common">Indian-shot</name>
    <dbReference type="NCBI Taxonomy" id="4628"/>
    <lineage>
        <taxon>Eukaryota</taxon>
        <taxon>Viridiplantae</taxon>
        <taxon>Streptophyta</taxon>
        <taxon>Embryophyta</taxon>
        <taxon>Tracheophyta</taxon>
        <taxon>Spermatophyta</taxon>
        <taxon>Magnoliopsida</taxon>
        <taxon>Liliopsida</taxon>
        <taxon>Zingiberales</taxon>
        <taxon>Cannaceae</taxon>
        <taxon>Canna</taxon>
    </lineage>
</organism>
<sequence length="326" mass="36267">MAASGCIASTVIGSKWLFRLEHEDACQDLAFSHPPPLLRTKSPASFFLSRFPRTPIRRRRHLFTVAAQNSNPQKQQELNVSVLRFTFGIPGLDESYLPRYIGIAIGALIVLNHVFSASTATPAQLRTEALGICLAAFSIVLPYLGRFLEGANAVDRASLPEGNRQVFLMSNISDTQKEDLAWASYVLLRNTNSMSVIIATNNALCVRGYWSPPDDDSRDLLLKWFNNQIQQTGFFDLKDMLYFPQSPDSQLRALLPKGTLSMLVQPVIRTSEATANISMKNEGFVLLASNIRYAYAEKDRAWIRGVANKFSTMTEVANIQGVVTSQ</sequence>
<evidence type="ECO:0008006" key="3">
    <source>
        <dbReference type="Google" id="ProtNLM"/>
    </source>
</evidence>
<proteinExistence type="predicted"/>
<dbReference type="EMBL" id="CP136892">
    <property type="protein sequence ID" value="WOL00113.1"/>
    <property type="molecule type" value="Genomic_DNA"/>
</dbReference>
<dbReference type="GO" id="GO:0010190">
    <property type="term" value="P:cytochrome b6f complex assembly"/>
    <property type="evidence" value="ECO:0007669"/>
    <property type="project" value="InterPro"/>
</dbReference>